<accession>A0A2T2NSZ4</accession>
<feature type="non-terminal residue" evidence="1">
    <location>
        <position position="152"/>
    </location>
</feature>
<protein>
    <submittedName>
        <fullName evidence="1">Uncharacterized protein</fullName>
    </submittedName>
</protein>
<name>A0A2T2NSZ4_CORCC</name>
<keyword evidence="2" id="KW-1185">Reference proteome</keyword>
<sequence length="152" mass="17205">ASFRTIINAKDGIIVGWYKYGPRYSGARRNPPVYTLPRLKNWHDISFLAWKDQVERRGKPMRGLRYIFSAPIANDQTRSIALHAMFPDGSVDEIEDACPMMLVWRNRRTFLHGTDEFKALLGSPNGRGAALILITHKGAFGPKTRISSVSLF</sequence>
<evidence type="ECO:0000313" key="1">
    <source>
        <dbReference type="EMBL" id="PSN68562.1"/>
    </source>
</evidence>
<dbReference type="OrthoDB" id="5337308at2759"/>
<dbReference type="Proteomes" id="UP000240883">
    <property type="component" value="Unassembled WGS sequence"/>
</dbReference>
<dbReference type="AlphaFoldDB" id="A0A2T2NSZ4"/>
<organism evidence="1 2">
    <name type="scientific">Corynespora cassiicola Philippines</name>
    <dbReference type="NCBI Taxonomy" id="1448308"/>
    <lineage>
        <taxon>Eukaryota</taxon>
        <taxon>Fungi</taxon>
        <taxon>Dikarya</taxon>
        <taxon>Ascomycota</taxon>
        <taxon>Pezizomycotina</taxon>
        <taxon>Dothideomycetes</taxon>
        <taxon>Pleosporomycetidae</taxon>
        <taxon>Pleosporales</taxon>
        <taxon>Corynesporascaceae</taxon>
        <taxon>Corynespora</taxon>
    </lineage>
</organism>
<gene>
    <name evidence="1" type="ORF">BS50DRAFT_461962</name>
</gene>
<feature type="non-terminal residue" evidence="1">
    <location>
        <position position="1"/>
    </location>
</feature>
<dbReference type="STRING" id="1448308.A0A2T2NSZ4"/>
<proteinExistence type="predicted"/>
<dbReference type="EMBL" id="KZ678133">
    <property type="protein sequence ID" value="PSN68562.1"/>
    <property type="molecule type" value="Genomic_DNA"/>
</dbReference>
<reference evidence="1 2" key="1">
    <citation type="journal article" date="2018" name="Front. Microbiol.">
        <title>Genome-Wide Analysis of Corynespora cassiicola Leaf Fall Disease Putative Effectors.</title>
        <authorList>
            <person name="Lopez D."/>
            <person name="Ribeiro S."/>
            <person name="Label P."/>
            <person name="Fumanal B."/>
            <person name="Venisse J.S."/>
            <person name="Kohler A."/>
            <person name="de Oliveira R.R."/>
            <person name="Labutti K."/>
            <person name="Lipzen A."/>
            <person name="Lail K."/>
            <person name="Bauer D."/>
            <person name="Ohm R.A."/>
            <person name="Barry K.W."/>
            <person name="Spatafora J."/>
            <person name="Grigoriev I.V."/>
            <person name="Martin F.M."/>
            <person name="Pujade-Renaud V."/>
        </authorList>
    </citation>
    <scope>NUCLEOTIDE SEQUENCE [LARGE SCALE GENOMIC DNA]</scope>
    <source>
        <strain evidence="1 2">Philippines</strain>
    </source>
</reference>
<evidence type="ECO:0000313" key="2">
    <source>
        <dbReference type="Proteomes" id="UP000240883"/>
    </source>
</evidence>